<dbReference type="GO" id="GO:0005737">
    <property type="term" value="C:cytoplasm"/>
    <property type="evidence" value="ECO:0007669"/>
    <property type="project" value="TreeGrafter"/>
</dbReference>
<accession>A0A9P5XLF7</accession>
<comment type="caution">
    <text evidence="3">The sequence shown here is derived from an EMBL/GenBank/DDBJ whole genome shotgun (WGS) entry which is preliminary data.</text>
</comment>
<dbReference type="GO" id="GO:0097255">
    <property type="term" value="C:R2TP complex"/>
    <property type="evidence" value="ECO:0007669"/>
    <property type="project" value="TreeGrafter"/>
</dbReference>
<proteinExistence type="inferred from homology"/>
<protein>
    <recommendedName>
        <fullName evidence="2">PIH1 N-terminal domain-containing protein</fullName>
    </recommendedName>
</protein>
<dbReference type="Proteomes" id="UP000807342">
    <property type="component" value="Unassembled WGS sequence"/>
</dbReference>
<keyword evidence="4" id="KW-1185">Reference proteome</keyword>
<dbReference type="Pfam" id="PF08190">
    <property type="entry name" value="PIH1"/>
    <property type="match status" value="1"/>
</dbReference>
<dbReference type="PANTHER" id="PTHR22997:SF0">
    <property type="entry name" value="PIH1 DOMAIN-CONTAINING PROTEIN 1"/>
    <property type="match status" value="1"/>
</dbReference>
<gene>
    <name evidence="3" type="ORF">P691DRAFT_808071</name>
</gene>
<dbReference type="GO" id="GO:0000492">
    <property type="term" value="P:box C/D snoRNP assembly"/>
    <property type="evidence" value="ECO:0007669"/>
    <property type="project" value="TreeGrafter"/>
</dbReference>
<evidence type="ECO:0000256" key="1">
    <source>
        <dbReference type="ARBA" id="ARBA00008511"/>
    </source>
</evidence>
<organism evidence="3 4">
    <name type="scientific">Macrolepiota fuliginosa MF-IS2</name>
    <dbReference type="NCBI Taxonomy" id="1400762"/>
    <lineage>
        <taxon>Eukaryota</taxon>
        <taxon>Fungi</taxon>
        <taxon>Dikarya</taxon>
        <taxon>Basidiomycota</taxon>
        <taxon>Agaricomycotina</taxon>
        <taxon>Agaricomycetes</taxon>
        <taxon>Agaricomycetidae</taxon>
        <taxon>Agaricales</taxon>
        <taxon>Agaricineae</taxon>
        <taxon>Agaricaceae</taxon>
        <taxon>Macrolepiota</taxon>
    </lineage>
</organism>
<evidence type="ECO:0000313" key="4">
    <source>
        <dbReference type="Proteomes" id="UP000807342"/>
    </source>
</evidence>
<dbReference type="GO" id="GO:0006364">
    <property type="term" value="P:rRNA processing"/>
    <property type="evidence" value="ECO:0007669"/>
    <property type="project" value="TreeGrafter"/>
</dbReference>
<dbReference type="EMBL" id="MU151087">
    <property type="protein sequence ID" value="KAF9451321.1"/>
    <property type="molecule type" value="Genomic_DNA"/>
</dbReference>
<feature type="domain" description="PIH1 N-terminal" evidence="2">
    <location>
        <begin position="51"/>
        <end position="172"/>
    </location>
</feature>
<dbReference type="OrthoDB" id="5135119at2759"/>
<dbReference type="InterPro" id="IPR012981">
    <property type="entry name" value="PIH1_N"/>
</dbReference>
<sequence length="394" mass="42675">MPTTPKLPIDLVPTPGFCIKSSVVNPATLAPQIPPASGDSLLEPAVPIVVPAGRKIFVNICYDQNVPPPPPADEEVIQRAINAQEHDDQTFYVPVVISQPKQELDKVGNPSLVFDCVYNSSVRSRSLKDPNFKIFLVELALQRIEAQTSLVLSRQIGTPNIAAKGKLEPRRVWVPAWLVAGKHGDEEGEKGYGGVKGKGKGERLIEVIQPGDQDRKKPEKSTSNALPKLKGILKYGGSTASSNGAGVKISSAATPDANQGPLSPVLRKSQRPIWSWKKELSDRLRIAVDVPNETPYDAIANSTLDIEPRRLILHIPASTKTPAFDLDLDLSKSDAEIVASAPGPVTAAGIHGTDEEDKMKEPHSTLLLKRQRDFDVDAAYAEWRVAEGQLVVCV</sequence>
<dbReference type="PANTHER" id="PTHR22997">
    <property type="entry name" value="PIH1 DOMAIN-CONTAINING PROTEIN 1"/>
    <property type="match status" value="1"/>
</dbReference>
<name>A0A9P5XLF7_9AGAR</name>
<dbReference type="GO" id="GO:1990904">
    <property type="term" value="C:ribonucleoprotein complex"/>
    <property type="evidence" value="ECO:0007669"/>
    <property type="project" value="TreeGrafter"/>
</dbReference>
<evidence type="ECO:0000259" key="2">
    <source>
        <dbReference type="Pfam" id="PF08190"/>
    </source>
</evidence>
<dbReference type="AlphaFoldDB" id="A0A9P5XLF7"/>
<dbReference type="InterPro" id="IPR050734">
    <property type="entry name" value="PIH1/Kintoun_subfamily"/>
</dbReference>
<evidence type="ECO:0000313" key="3">
    <source>
        <dbReference type="EMBL" id="KAF9451321.1"/>
    </source>
</evidence>
<reference evidence="3" key="1">
    <citation type="submission" date="2020-11" db="EMBL/GenBank/DDBJ databases">
        <authorList>
            <consortium name="DOE Joint Genome Institute"/>
            <person name="Ahrendt S."/>
            <person name="Riley R."/>
            <person name="Andreopoulos W."/>
            <person name="Labutti K."/>
            <person name="Pangilinan J."/>
            <person name="Ruiz-Duenas F.J."/>
            <person name="Barrasa J.M."/>
            <person name="Sanchez-Garcia M."/>
            <person name="Camarero S."/>
            <person name="Miyauchi S."/>
            <person name="Serrano A."/>
            <person name="Linde D."/>
            <person name="Babiker R."/>
            <person name="Drula E."/>
            <person name="Ayuso-Fernandez I."/>
            <person name="Pacheco R."/>
            <person name="Padilla G."/>
            <person name="Ferreira P."/>
            <person name="Barriuso J."/>
            <person name="Kellner H."/>
            <person name="Castanera R."/>
            <person name="Alfaro M."/>
            <person name="Ramirez L."/>
            <person name="Pisabarro A.G."/>
            <person name="Kuo A."/>
            <person name="Tritt A."/>
            <person name="Lipzen A."/>
            <person name="He G."/>
            <person name="Yan M."/>
            <person name="Ng V."/>
            <person name="Cullen D."/>
            <person name="Martin F."/>
            <person name="Rosso M.-N."/>
            <person name="Henrissat B."/>
            <person name="Hibbett D."/>
            <person name="Martinez A.T."/>
            <person name="Grigoriev I.V."/>
        </authorList>
    </citation>
    <scope>NUCLEOTIDE SEQUENCE</scope>
    <source>
        <strain evidence="3">MF-IS2</strain>
    </source>
</reference>
<comment type="similarity">
    <text evidence="1">Belongs to the PIH1 family.</text>
</comment>